<keyword evidence="3" id="KW-1185">Reference proteome</keyword>
<name>A0A1C7LW16_GRIFR</name>
<feature type="region of interest" description="Disordered" evidence="1">
    <location>
        <begin position="30"/>
        <end position="50"/>
    </location>
</feature>
<evidence type="ECO:0000256" key="1">
    <source>
        <dbReference type="SAM" id="MobiDB-lite"/>
    </source>
</evidence>
<feature type="compositionally biased region" description="Acidic residues" evidence="1">
    <location>
        <begin position="31"/>
        <end position="42"/>
    </location>
</feature>
<sequence>MGLLNTVTANEALQPPVTSDGVSVRECMVDNPEDDAESEQGSDSEAHHDADFRFWFDDGNEDVPLEIDVYDEL</sequence>
<dbReference type="AlphaFoldDB" id="A0A1C7LW16"/>
<organism evidence="2 3">
    <name type="scientific">Grifola frondosa</name>
    <name type="common">Maitake</name>
    <name type="synonym">Polyporus frondosus</name>
    <dbReference type="NCBI Taxonomy" id="5627"/>
    <lineage>
        <taxon>Eukaryota</taxon>
        <taxon>Fungi</taxon>
        <taxon>Dikarya</taxon>
        <taxon>Basidiomycota</taxon>
        <taxon>Agaricomycotina</taxon>
        <taxon>Agaricomycetes</taxon>
        <taxon>Polyporales</taxon>
        <taxon>Grifolaceae</taxon>
        <taxon>Grifola</taxon>
    </lineage>
</organism>
<accession>A0A1C7LW16</accession>
<evidence type="ECO:0000313" key="2">
    <source>
        <dbReference type="EMBL" id="OBZ68935.1"/>
    </source>
</evidence>
<reference evidence="2 3" key="1">
    <citation type="submission" date="2016-03" db="EMBL/GenBank/DDBJ databases">
        <title>Whole genome sequencing of Grifola frondosa 9006-11.</title>
        <authorList>
            <person name="Min B."/>
            <person name="Park H."/>
            <person name="Kim J.-G."/>
            <person name="Cho H."/>
            <person name="Oh Y.-L."/>
            <person name="Kong W.-S."/>
            <person name="Choi I.-G."/>
        </authorList>
    </citation>
    <scope>NUCLEOTIDE SEQUENCE [LARGE SCALE GENOMIC DNA]</scope>
    <source>
        <strain evidence="2 3">9006-11</strain>
    </source>
</reference>
<comment type="caution">
    <text evidence="2">The sequence shown here is derived from an EMBL/GenBank/DDBJ whole genome shotgun (WGS) entry which is preliminary data.</text>
</comment>
<evidence type="ECO:0000313" key="3">
    <source>
        <dbReference type="Proteomes" id="UP000092993"/>
    </source>
</evidence>
<protein>
    <submittedName>
        <fullName evidence="2">Uncharacterized protein</fullName>
    </submittedName>
</protein>
<dbReference type="EMBL" id="LUGG01000019">
    <property type="protein sequence ID" value="OBZ68935.1"/>
    <property type="molecule type" value="Genomic_DNA"/>
</dbReference>
<proteinExistence type="predicted"/>
<gene>
    <name evidence="2" type="ORF">A0H81_11149</name>
</gene>
<dbReference type="Proteomes" id="UP000092993">
    <property type="component" value="Unassembled WGS sequence"/>
</dbReference>